<evidence type="ECO:0000256" key="4">
    <source>
        <dbReference type="PIRSR" id="PIRSR602129-50"/>
    </source>
</evidence>
<keyword evidence="6" id="KW-1185">Reference proteome</keyword>
<dbReference type="SUPFAM" id="SSF53383">
    <property type="entry name" value="PLP-dependent transferases"/>
    <property type="match status" value="1"/>
</dbReference>
<dbReference type="Pfam" id="PF00282">
    <property type="entry name" value="Pyridoxal_deC"/>
    <property type="match status" value="1"/>
</dbReference>
<dbReference type="PANTHER" id="PTHR42735">
    <property type="match status" value="1"/>
</dbReference>
<proteinExistence type="predicted"/>
<protein>
    <recommendedName>
        <fullName evidence="7">Glutamate decarboxylase</fullName>
    </recommendedName>
</protein>
<reference evidence="6" key="2">
    <citation type="submission" date="2015-01" db="EMBL/GenBank/DDBJ databases">
        <title>Evolutionary Origins and Diversification of the Mycorrhizal Mutualists.</title>
        <authorList>
            <consortium name="DOE Joint Genome Institute"/>
            <consortium name="Mycorrhizal Genomics Consortium"/>
            <person name="Kohler A."/>
            <person name="Kuo A."/>
            <person name="Nagy L.G."/>
            <person name="Floudas D."/>
            <person name="Copeland A."/>
            <person name="Barry K.W."/>
            <person name="Cichocki N."/>
            <person name="Veneault-Fourrey C."/>
            <person name="LaButti K."/>
            <person name="Lindquist E.A."/>
            <person name="Lipzen A."/>
            <person name="Lundell T."/>
            <person name="Morin E."/>
            <person name="Murat C."/>
            <person name="Riley R."/>
            <person name="Ohm R."/>
            <person name="Sun H."/>
            <person name="Tunlid A."/>
            <person name="Henrissat B."/>
            <person name="Grigoriev I.V."/>
            <person name="Hibbett D.S."/>
            <person name="Martin F."/>
        </authorList>
    </citation>
    <scope>NUCLEOTIDE SEQUENCE [LARGE SCALE GENOMIC DNA]</scope>
    <source>
        <strain evidence="6">LaAM-08-1</strain>
    </source>
</reference>
<dbReference type="InterPro" id="IPR050477">
    <property type="entry name" value="GrpII_AminoAcid_Decarb"/>
</dbReference>
<evidence type="ECO:0000313" key="6">
    <source>
        <dbReference type="Proteomes" id="UP000054477"/>
    </source>
</evidence>
<dbReference type="AlphaFoldDB" id="A0A0C9XHK7"/>
<evidence type="ECO:0000256" key="2">
    <source>
        <dbReference type="ARBA" id="ARBA00022898"/>
    </source>
</evidence>
<reference evidence="5 6" key="1">
    <citation type="submission" date="2014-04" db="EMBL/GenBank/DDBJ databases">
        <authorList>
            <consortium name="DOE Joint Genome Institute"/>
            <person name="Kuo A."/>
            <person name="Kohler A."/>
            <person name="Nagy L.G."/>
            <person name="Floudas D."/>
            <person name="Copeland A."/>
            <person name="Barry K.W."/>
            <person name="Cichocki N."/>
            <person name="Veneault-Fourrey C."/>
            <person name="LaButti K."/>
            <person name="Lindquist E.A."/>
            <person name="Lipzen A."/>
            <person name="Lundell T."/>
            <person name="Morin E."/>
            <person name="Murat C."/>
            <person name="Sun H."/>
            <person name="Tunlid A."/>
            <person name="Henrissat B."/>
            <person name="Grigoriev I.V."/>
            <person name="Hibbett D.S."/>
            <person name="Martin F."/>
            <person name="Nordberg H.P."/>
            <person name="Cantor M.N."/>
            <person name="Hua S.X."/>
        </authorList>
    </citation>
    <scope>NUCLEOTIDE SEQUENCE [LARGE SCALE GENOMIC DNA]</scope>
    <source>
        <strain evidence="5 6">LaAM-08-1</strain>
    </source>
</reference>
<dbReference type="InterPro" id="IPR015424">
    <property type="entry name" value="PyrdxlP-dep_Trfase"/>
</dbReference>
<evidence type="ECO:0000313" key="5">
    <source>
        <dbReference type="EMBL" id="KIK04441.1"/>
    </source>
</evidence>
<dbReference type="GO" id="GO:0016830">
    <property type="term" value="F:carbon-carbon lyase activity"/>
    <property type="evidence" value="ECO:0007669"/>
    <property type="project" value="InterPro"/>
</dbReference>
<gene>
    <name evidence="5" type="ORF">K443DRAFT_675905</name>
</gene>
<keyword evidence="3" id="KW-0456">Lyase</keyword>
<evidence type="ECO:0000256" key="3">
    <source>
        <dbReference type="ARBA" id="ARBA00023239"/>
    </source>
</evidence>
<sequence>MATTYGDHAAVASWFLGPHAENFEVLERIFQGVLYEQAKAREAYFPNDDDFITPYIKATKLFQKNISKLKYVINQLAPRLAAHSVPFWNPRYNAHMNMDTTMPGIAGYLMAMMYNPNNVATEASPLTTVLEIDVGKQLCGMIGYNVDITQSPVGWGHITCGGTVANLESMWAARNLKYYPLSVRLAMKEGGPLEFIASTFYLSDDDETLFEDLTSWELLNIRPDVVLNIPDRLRQLYGITSQFLQVALEQYLVQSAGKDSEIFQEFNTDETKLNEMVYFISAAKHYSWPKAAAVTGIGSNNVIDVGVDDGARIDISQLETALKDCLTNKRAVYAVVAIIGSTEHGACDQLDEIISLRDGSELQDLGFVLHADAAWGAYFCSTLREPEGKASTPQEFVPAIALKPKTIDALDSLKGCDSVTVDPHKSGYIQYPAGGLLYRDQRMRYLVTWKSPIVYRDELESIGIYGIEGSKPGAAPVAVWVSHEVIGLHKQGYGALLGEAVFSCVKMYAHLATMSTDSTDFIVTPMNKLPTISHIFDLKEFIRERILDVDNDVLINDDKAMKVVIEIGSDLAINAFAVNFLFTDGTGDLVTNEDVVEANNLGKRIFERLSISKVTDNVLDKPLVLTSTQLKQSKYGECLTNFKERLGLSGQQDLYVLVNVVMSPFPTQCNFTRQIADSLQKVIQEEVLISRYRNQVTPDFHGFLMQGTEKVFLVHLAMFNMANHRYQLIITGDLPDVVMQDYQQARLDFPNEYFILANKSKETLSDILENKTFKAVIDKGMPPPDGTHFIKEFELTNINVVVDSPLDSKSLDSCYPPVGMPFYLYGSSEDEEYHIDHTYVAAPNIQLSGGEVTIDVSSGTLPTFTDDSPYVEIIATEYQERVMQPFPPNKDIDKNQFFFSPGKVLAFDINDSQGNQVAQGTLTLTENSFVDTDMLNEDPVPDTQEEVPDTQVDPVPIIPHRGPVPNAPRHVPTPHVPIAHHVSARDHAISRGRGWQDLINFPRPYDE</sequence>
<dbReference type="InterPro" id="IPR002129">
    <property type="entry name" value="PyrdxlP-dep_de-COase"/>
</dbReference>
<comment type="cofactor">
    <cofactor evidence="1 4">
        <name>pyridoxal 5'-phosphate</name>
        <dbReference type="ChEBI" id="CHEBI:597326"/>
    </cofactor>
</comment>
<dbReference type="STRING" id="1095629.A0A0C9XHK7"/>
<dbReference type="GO" id="GO:0019752">
    <property type="term" value="P:carboxylic acid metabolic process"/>
    <property type="evidence" value="ECO:0007669"/>
    <property type="project" value="InterPro"/>
</dbReference>
<name>A0A0C9XHK7_9AGAR</name>
<evidence type="ECO:0000256" key="1">
    <source>
        <dbReference type="ARBA" id="ARBA00001933"/>
    </source>
</evidence>
<dbReference type="Gene3D" id="3.40.640.10">
    <property type="entry name" value="Type I PLP-dependent aspartate aminotransferase-like (Major domain)"/>
    <property type="match status" value="1"/>
</dbReference>
<dbReference type="GO" id="GO:0030170">
    <property type="term" value="F:pyridoxal phosphate binding"/>
    <property type="evidence" value="ECO:0007669"/>
    <property type="project" value="InterPro"/>
</dbReference>
<evidence type="ECO:0008006" key="7">
    <source>
        <dbReference type="Google" id="ProtNLM"/>
    </source>
</evidence>
<dbReference type="Proteomes" id="UP000054477">
    <property type="component" value="Unassembled WGS sequence"/>
</dbReference>
<dbReference type="HOGENOM" id="CLU_005446_1_0_1"/>
<organism evidence="5 6">
    <name type="scientific">Laccaria amethystina LaAM-08-1</name>
    <dbReference type="NCBI Taxonomy" id="1095629"/>
    <lineage>
        <taxon>Eukaryota</taxon>
        <taxon>Fungi</taxon>
        <taxon>Dikarya</taxon>
        <taxon>Basidiomycota</taxon>
        <taxon>Agaricomycotina</taxon>
        <taxon>Agaricomycetes</taxon>
        <taxon>Agaricomycetidae</taxon>
        <taxon>Agaricales</taxon>
        <taxon>Agaricineae</taxon>
        <taxon>Hydnangiaceae</taxon>
        <taxon>Laccaria</taxon>
    </lineage>
</organism>
<dbReference type="OrthoDB" id="2161780at2759"/>
<feature type="modified residue" description="N6-(pyridoxal phosphate)lysine" evidence="4">
    <location>
        <position position="425"/>
    </location>
</feature>
<dbReference type="PANTHER" id="PTHR42735:SF4">
    <property type="entry name" value="PYRIDOXAL PHOSPHATE-DEPENDENT DECARBOXYLASE FAMILY PROTEIN"/>
    <property type="match status" value="1"/>
</dbReference>
<accession>A0A0C9XHK7</accession>
<keyword evidence="2 4" id="KW-0663">Pyridoxal phosphate</keyword>
<dbReference type="EMBL" id="KN838569">
    <property type="protein sequence ID" value="KIK04441.1"/>
    <property type="molecule type" value="Genomic_DNA"/>
</dbReference>
<dbReference type="InterPro" id="IPR015421">
    <property type="entry name" value="PyrdxlP-dep_Trfase_major"/>
</dbReference>